<feature type="compositionally biased region" description="Basic and acidic residues" evidence="6">
    <location>
        <begin position="37"/>
        <end position="50"/>
    </location>
</feature>
<keyword evidence="2 5" id="KW-0813">Transport</keyword>
<dbReference type="PANTHER" id="PTHR12713:SF11">
    <property type="entry name" value="V-TYPE PROTON ATPASE SUBUNIT G"/>
    <property type="match status" value="1"/>
</dbReference>
<comment type="function">
    <text evidence="5">Subunit of the V1 complex of vacuolar(H+)-ATPase (V-ATPase), a multisubunit enzyme composed of a peripheral complex (V1) that hydrolyzes ATP and a membrane integral complex (V0) that translocates protons. V-ATPase is responsible for acidifying and maintaining the pH of intracellular compartments and in some cell types, is targeted to the plasma membrane, where it is responsible for acidifying the extracellular environment.</text>
</comment>
<dbReference type="InterPro" id="IPR005124">
    <property type="entry name" value="V-ATPase_G"/>
</dbReference>
<dbReference type="GO" id="GO:0046961">
    <property type="term" value="F:proton-transporting ATPase activity, rotational mechanism"/>
    <property type="evidence" value="ECO:0007669"/>
    <property type="project" value="InterPro"/>
</dbReference>
<dbReference type="PANTHER" id="PTHR12713">
    <property type="entry name" value="VACUOLAR ATP SYNTHASE SUBUNIT G"/>
    <property type="match status" value="1"/>
</dbReference>
<dbReference type="AlphaFoldDB" id="A0AAN6JK42"/>
<accession>A0AAN6JK42</accession>
<evidence type="ECO:0000256" key="3">
    <source>
        <dbReference type="ARBA" id="ARBA00022781"/>
    </source>
</evidence>
<evidence type="ECO:0000256" key="5">
    <source>
        <dbReference type="RuleBase" id="RU364019"/>
    </source>
</evidence>
<dbReference type="GO" id="GO:0016887">
    <property type="term" value="F:ATP hydrolysis activity"/>
    <property type="evidence" value="ECO:0007669"/>
    <property type="project" value="TreeGrafter"/>
</dbReference>
<keyword evidence="3 5" id="KW-0375">Hydrogen ion transport</keyword>
<evidence type="ECO:0000256" key="2">
    <source>
        <dbReference type="ARBA" id="ARBA00022448"/>
    </source>
</evidence>
<comment type="subunit">
    <text evidence="5">V-ATPase is a heteromultimeric enzyme made up of two complexes: the ATP-hydrolytic V1 complex and the proton translocation V0 complex.</text>
</comment>
<gene>
    <name evidence="7" type="ORF">LTR82_002033</name>
</gene>
<feature type="region of interest" description="Disordered" evidence="6">
    <location>
        <begin position="80"/>
        <end position="135"/>
    </location>
</feature>
<evidence type="ECO:0000256" key="4">
    <source>
        <dbReference type="ARBA" id="ARBA00023065"/>
    </source>
</evidence>
<dbReference type="GO" id="GO:0000221">
    <property type="term" value="C:vacuolar proton-transporting V-type ATPase, V1 domain"/>
    <property type="evidence" value="ECO:0007669"/>
    <property type="project" value="TreeGrafter"/>
</dbReference>
<sequence length="171" mass="19016">MAAQNSAGIQTLLDVRPTPPVIAQGSQAIDAIAGRKRSAEDSPESERMYVRDLPTTASGGGKESYRTRAIAHTDRLTRLPRGTDRTKRVKDARSEAQKEIEDYRKQKEDEFQSFEKEHTSGNKAAEEQADKDTQKQLDEIQAIGEKTGPKVVQDLIKAVMTVQPKVPDRKV</sequence>
<dbReference type="NCBIfam" id="TIGR01147">
    <property type="entry name" value="V_ATP_synt_G"/>
    <property type="match status" value="1"/>
</dbReference>
<dbReference type="EMBL" id="JASUXU010000003">
    <property type="protein sequence ID" value="KAK0327270.1"/>
    <property type="molecule type" value="Genomic_DNA"/>
</dbReference>
<organism evidence="7 8">
    <name type="scientific">Friedmanniomyces endolithicus</name>
    <dbReference type="NCBI Taxonomy" id="329885"/>
    <lineage>
        <taxon>Eukaryota</taxon>
        <taxon>Fungi</taxon>
        <taxon>Dikarya</taxon>
        <taxon>Ascomycota</taxon>
        <taxon>Pezizomycotina</taxon>
        <taxon>Dothideomycetes</taxon>
        <taxon>Dothideomycetidae</taxon>
        <taxon>Mycosphaerellales</taxon>
        <taxon>Teratosphaeriaceae</taxon>
        <taxon>Friedmanniomyces</taxon>
    </lineage>
</organism>
<feature type="region of interest" description="Disordered" evidence="6">
    <location>
        <begin position="33"/>
        <end position="66"/>
    </location>
</feature>
<evidence type="ECO:0000313" key="8">
    <source>
        <dbReference type="Proteomes" id="UP001168146"/>
    </source>
</evidence>
<proteinExistence type="inferred from homology"/>
<comment type="caution">
    <text evidence="7">The sequence shown here is derived from an EMBL/GenBank/DDBJ whole genome shotgun (WGS) entry which is preliminary data.</text>
</comment>
<comment type="similarity">
    <text evidence="1 5">Belongs to the V-ATPase G subunit family.</text>
</comment>
<evidence type="ECO:0000256" key="1">
    <source>
        <dbReference type="ARBA" id="ARBA00010066"/>
    </source>
</evidence>
<evidence type="ECO:0000256" key="6">
    <source>
        <dbReference type="SAM" id="MobiDB-lite"/>
    </source>
</evidence>
<dbReference type="Pfam" id="PF03179">
    <property type="entry name" value="V-ATPase_G"/>
    <property type="match status" value="1"/>
</dbReference>
<dbReference type="Gene3D" id="1.20.5.2950">
    <property type="match status" value="1"/>
</dbReference>
<protein>
    <recommendedName>
        <fullName evidence="5">V-type proton ATPase subunit G</fullName>
    </recommendedName>
</protein>
<dbReference type="Proteomes" id="UP001168146">
    <property type="component" value="Unassembled WGS sequence"/>
</dbReference>
<keyword evidence="4 5" id="KW-0406">Ion transport</keyword>
<name>A0AAN6JK42_9PEZI</name>
<evidence type="ECO:0000313" key="7">
    <source>
        <dbReference type="EMBL" id="KAK0327270.1"/>
    </source>
</evidence>
<reference evidence="7" key="1">
    <citation type="submission" date="2021-12" db="EMBL/GenBank/DDBJ databases">
        <title>Black yeast isolated from Biological Soil Crust.</title>
        <authorList>
            <person name="Kurbessoian T."/>
        </authorList>
    </citation>
    <scope>NUCLEOTIDE SEQUENCE</scope>
    <source>
        <strain evidence="7">CCFEE 5208</strain>
    </source>
</reference>